<name>A0ACB0XNK6_MELEN</name>
<dbReference type="EMBL" id="CAVMJV010000001">
    <property type="protein sequence ID" value="CAK5010101.1"/>
    <property type="molecule type" value="Genomic_DNA"/>
</dbReference>
<dbReference type="Proteomes" id="UP001497535">
    <property type="component" value="Unassembled WGS sequence"/>
</dbReference>
<reference evidence="1" key="1">
    <citation type="submission" date="2023-11" db="EMBL/GenBank/DDBJ databases">
        <authorList>
            <person name="Poullet M."/>
        </authorList>
    </citation>
    <scope>NUCLEOTIDE SEQUENCE</scope>
    <source>
        <strain evidence="1">E1834</strain>
    </source>
</reference>
<organism evidence="1 2">
    <name type="scientific">Meloidogyne enterolobii</name>
    <name type="common">Root-knot nematode worm</name>
    <name type="synonym">Meloidogyne mayaguensis</name>
    <dbReference type="NCBI Taxonomy" id="390850"/>
    <lineage>
        <taxon>Eukaryota</taxon>
        <taxon>Metazoa</taxon>
        <taxon>Ecdysozoa</taxon>
        <taxon>Nematoda</taxon>
        <taxon>Chromadorea</taxon>
        <taxon>Rhabditida</taxon>
        <taxon>Tylenchina</taxon>
        <taxon>Tylenchomorpha</taxon>
        <taxon>Tylenchoidea</taxon>
        <taxon>Meloidogynidae</taxon>
        <taxon>Meloidogyninae</taxon>
        <taxon>Meloidogyne</taxon>
    </lineage>
</organism>
<gene>
    <name evidence="1" type="ORF">MENTE1834_LOCUS1526</name>
</gene>
<accession>A0ACB0XNK6</accession>
<evidence type="ECO:0000313" key="1">
    <source>
        <dbReference type="EMBL" id="CAK5010101.1"/>
    </source>
</evidence>
<sequence length="337" mass="37670">MMIGLFIAPFAIVVALFAIGYIGFVYLFTQSQNRKLAALAASENNLIAGISASENRLIAGIAASENRQMAALNQILFELRGRARPNGNAYSLQGFFKSPIDICRGDTAYNGILPNARLIVNYGGFTALMENIQNVGLSVRWTNPSVTNFPYIICNDKKFRLQQLFINWGNGKEDGSLHKIGGKGFAGELNFLHRNVLFGDMSDALRSPDGALFIAVFLIEAKQDNENLTPLIDALYHVKYAGTEFLLPQFDASQLLPIRDKRFWLYSGSEIVAPYRETVNWLVCYSKIPISSKQLARLRELRKGPRGDVSNAPLMYPRPLHLLNNRTIQSSFVWPDE</sequence>
<keyword evidence="2" id="KW-1185">Reference proteome</keyword>
<comment type="caution">
    <text evidence="1">The sequence shown here is derived from an EMBL/GenBank/DDBJ whole genome shotgun (WGS) entry which is preliminary data.</text>
</comment>
<evidence type="ECO:0000313" key="2">
    <source>
        <dbReference type="Proteomes" id="UP001497535"/>
    </source>
</evidence>
<proteinExistence type="predicted"/>
<protein>
    <submittedName>
        <fullName evidence="1">Uncharacterized protein</fullName>
    </submittedName>
</protein>